<dbReference type="Proteomes" id="UP000296201">
    <property type="component" value="Chromosome"/>
</dbReference>
<organism evidence="7 8">
    <name type="scientific">Hydrogenovibrio crunogenus</name>
    <dbReference type="NCBI Taxonomy" id="39765"/>
    <lineage>
        <taxon>Bacteria</taxon>
        <taxon>Pseudomonadati</taxon>
        <taxon>Pseudomonadota</taxon>
        <taxon>Gammaproteobacteria</taxon>
        <taxon>Thiotrichales</taxon>
        <taxon>Piscirickettsiaceae</taxon>
        <taxon>Hydrogenovibrio</taxon>
    </lineage>
</organism>
<dbReference type="RefSeq" id="WP_135795243.1">
    <property type="nucleotide sequence ID" value="NZ_CP032096.1"/>
</dbReference>
<sequence>MNQEAQEALDKALKGPKFEKRIKRRNLIDKGWASSISVGGVGVILSVLLIMVFLVYVVAPLFMTATVDKHSEYDLPGSAEEKTLFYGMDEYKETAMRITQSGKMIGFDARDGHVLAESDLPLSGQKVTSFATVNNPNKIIAFGLSDGTVLFAKYDYEVSYPNNVRTITPSLTFPYGEDPLELGDTAIKKVAARVNDSQLVLAYQVEGDNTIHLKQFDKIESMLTEGVTLEEYASGTVSNNLNTNWLMLGGNMRNLYLVSNNGAALYFNIGDISNPELLQKVNLVTGDETISSLHFLLGDYSLMVGTNKGRVLQWFPVRDENNNFQLESIRSFNVSSKPVTYIAIEHNRKGFVTLDQSNQINLYNATSERHLASEQLSSGLNYILIAQRANGALVETADGKIVTYDIENEHPDVSFSSLWGKVWYEGYEEPSYTWQSSSASADFEPKFSMVPLTFGTIKAALYSMLFAVPIAVLAAIYTAFFMDNKTRQVVKPAIELIEALPTVILGFLAGLWLAPYMEANLAGFFAIVVVVPLGVMLFGFGWSKLPEPLRLLVPTGKRAILMIPVVIFLGWVALSLSSPIENTFFHGDMRHWLTYSAGIDFDQRNALVIGFAMGFALIPTIFSVAEDAIYNVPSYLVNGSLALGASGWQTLVGVVLPTASPGIFSAIMLGFGRGIGETMIVLMASGNTPLMDVNIFQGMRTLSANLAVEMPEAEVYSSHYRVLFLSGLILFIFTFVFNTLAEVVRERMRRKYGSL</sequence>
<feature type="transmembrane region" description="Helical" evidence="5">
    <location>
        <begin position="645"/>
        <end position="667"/>
    </location>
</feature>
<dbReference type="SUPFAM" id="SSF50978">
    <property type="entry name" value="WD40 repeat-like"/>
    <property type="match status" value="1"/>
</dbReference>
<comment type="subcellular location">
    <subcellularLocation>
        <location evidence="1 5">Cell membrane</location>
        <topology evidence="1 5">Multi-pass membrane protein</topology>
    </subcellularLocation>
</comment>
<dbReference type="AlphaFoldDB" id="A0A4P7NYB5"/>
<dbReference type="CDD" id="cd06261">
    <property type="entry name" value="TM_PBP2"/>
    <property type="match status" value="1"/>
</dbReference>
<evidence type="ECO:0000313" key="8">
    <source>
        <dbReference type="Proteomes" id="UP000296201"/>
    </source>
</evidence>
<dbReference type="GO" id="GO:0055085">
    <property type="term" value="P:transmembrane transport"/>
    <property type="evidence" value="ECO:0007669"/>
    <property type="project" value="InterPro"/>
</dbReference>
<dbReference type="Gene3D" id="2.130.10.10">
    <property type="entry name" value="YVTN repeat-like/Quinoprotein amine dehydrogenase"/>
    <property type="match status" value="1"/>
</dbReference>
<evidence type="ECO:0000259" key="6">
    <source>
        <dbReference type="PROSITE" id="PS50928"/>
    </source>
</evidence>
<feature type="transmembrane region" description="Helical" evidence="5">
    <location>
        <begin position="36"/>
        <end position="59"/>
    </location>
</feature>
<dbReference type="GO" id="GO:0005886">
    <property type="term" value="C:plasma membrane"/>
    <property type="evidence" value="ECO:0007669"/>
    <property type="project" value="UniProtKB-SubCell"/>
</dbReference>
<keyword evidence="2 5" id="KW-0812">Transmembrane</keyword>
<feature type="transmembrane region" description="Helical" evidence="5">
    <location>
        <begin position="521"/>
        <end position="540"/>
    </location>
</feature>
<evidence type="ECO:0000256" key="3">
    <source>
        <dbReference type="ARBA" id="ARBA00022989"/>
    </source>
</evidence>
<evidence type="ECO:0000256" key="4">
    <source>
        <dbReference type="ARBA" id="ARBA00023136"/>
    </source>
</evidence>
<evidence type="ECO:0000313" key="7">
    <source>
        <dbReference type="EMBL" id="QBZ82539.1"/>
    </source>
</evidence>
<dbReference type="InterPro" id="IPR000515">
    <property type="entry name" value="MetI-like"/>
</dbReference>
<feature type="transmembrane region" description="Helical" evidence="5">
    <location>
        <begin position="493"/>
        <end position="514"/>
    </location>
</feature>
<dbReference type="PANTHER" id="PTHR42727">
    <property type="entry name" value="PHOSPHATE TRANSPORT SYSTEM PERMEASE PROTEIN"/>
    <property type="match status" value="1"/>
</dbReference>
<dbReference type="SUPFAM" id="SSF161098">
    <property type="entry name" value="MetI-like"/>
    <property type="match status" value="2"/>
</dbReference>
<evidence type="ECO:0000256" key="5">
    <source>
        <dbReference type="RuleBase" id="RU363032"/>
    </source>
</evidence>
<evidence type="ECO:0000256" key="2">
    <source>
        <dbReference type="ARBA" id="ARBA00022692"/>
    </source>
</evidence>
<feature type="domain" description="ABC transmembrane type-1" evidence="6">
    <location>
        <begin position="453"/>
        <end position="741"/>
    </location>
</feature>
<protein>
    <submittedName>
        <fullName evidence="7">Phosphate transport system permease protein PstC 1</fullName>
    </submittedName>
</protein>
<gene>
    <name evidence="7" type="primary">pstC1</name>
    <name evidence="7" type="ORF">GHNINEIG_00570</name>
</gene>
<reference evidence="7 8" key="1">
    <citation type="submission" date="2018-08" db="EMBL/GenBank/DDBJ databases">
        <title>Horizontal acquisition of hydrogen conversion ability and other habitat adaptations in Hydrogenovibrio crunogenus strains.</title>
        <authorList>
            <person name="Gonnella G."/>
            <person name="Adam N."/>
            <person name="Perner M."/>
        </authorList>
    </citation>
    <scope>NUCLEOTIDE SEQUENCE [LARGE SCALE GENOMIC DNA]</scope>
    <source>
        <strain evidence="7 8">SP-41</strain>
    </source>
</reference>
<dbReference type="InterPro" id="IPR015943">
    <property type="entry name" value="WD40/YVTN_repeat-like_dom_sf"/>
</dbReference>
<feature type="transmembrane region" description="Helical" evidence="5">
    <location>
        <begin position="719"/>
        <end position="741"/>
    </location>
</feature>
<name>A0A4P7NYB5_9GAMM</name>
<dbReference type="PANTHER" id="PTHR42727:SF1">
    <property type="entry name" value="PHOSPHATE TRANSPORT SYSTEM PERMEASE"/>
    <property type="match status" value="1"/>
</dbReference>
<dbReference type="Gene3D" id="1.10.3720.10">
    <property type="entry name" value="MetI-like"/>
    <property type="match status" value="1"/>
</dbReference>
<dbReference type="InterPro" id="IPR036322">
    <property type="entry name" value="WD40_repeat_dom_sf"/>
</dbReference>
<dbReference type="OrthoDB" id="9785113at2"/>
<dbReference type="EMBL" id="CP032096">
    <property type="protein sequence ID" value="QBZ82539.1"/>
    <property type="molecule type" value="Genomic_DNA"/>
</dbReference>
<evidence type="ECO:0000256" key="1">
    <source>
        <dbReference type="ARBA" id="ARBA00004651"/>
    </source>
</evidence>
<dbReference type="Pfam" id="PF00528">
    <property type="entry name" value="BPD_transp_1"/>
    <property type="match status" value="1"/>
</dbReference>
<feature type="transmembrane region" description="Helical" evidence="5">
    <location>
        <begin position="459"/>
        <end position="481"/>
    </location>
</feature>
<dbReference type="InterPro" id="IPR035906">
    <property type="entry name" value="MetI-like_sf"/>
</dbReference>
<keyword evidence="4 5" id="KW-0472">Membrane</keyword>
<keyword evidence="3 5" id="KW-1133">Transmembrane helix</keyword>
<keyword evidence="5" id="KW-0813">Transport</keyword>
<dbReference type="PROSITE" id="PS50928">
    <property type="entry name" value="ABC_TM1"/>
    <property type="match status" value="1"/>
</dbReference>
<accession>A0A4P7NYB5</accession>
<keyword evidence="8" id="KW-1185">Reference proteome</keyword>
<feature type="transmembrane region" description="Helical" evidence="5">
    <location>
        <begin position="560"/>
        <end position="585"/>
    </location>
</feature>
<feature type="transmembrane region" description="Helical" evidence="5">
    <location>
        <begin position="606"/>
        <end position="625"/>
    </location>
</feature>
<comment type="similarity">
    <text evidence="5">Belongs to the binding-protein-dependent transport system permease family.</text>
</comment>
<proteinExistence type="inferred from homology"/>